<sequence>MGMEKEDNKTADVVLDWSEMTFVLGEKPLLVWTEEHYFLPVPDVTQVRVSTVLTSFRLIPSSWKVSDIVHTKY</sequence>
<dbReference type="AlphaFoldDB" id="A0A5B7GSF3"/>
<keyword evidence="2" id="KW-1185">Reference proteome</keyword>
<proteinExistence type="predicted"/>
<reference evidence="1 2" key="1">
    <citation type="submission" date="2019-05" db="EMBL/GenBank/DDBJ databases">
        <title>Another draft genome of Portunus trituberculatus and its Hox gene families provides insights of decapod evolution.</title>
        <authorList>
            <person name="Jeong J.-H."/>
            <person name="Song I."/>
            <person name="Kim S."/>
            <person name="Choi T."/>
            <person name="Kim D."/>
            <person name="Ryu S."/>
            <person name="Kim W."/>
        </authorList>
    </citation>
    <scope>NUCLEOTIDE SEQUENCE [LARGE SCALE GENOMIC DNA]</scope>
    <source>
        <tissue evidence="1">Muscle</tissue>
    </source>
</reference>
<accession>A0A5B7GSF3</accession>
<organism evidence="1 2">
    <name type="scientific">Portunus trituberculatus</name>
    <name type="common">Swimming crab</name>
    <name type="synonym">Neptunus trituberculatus</name>
    <dbReference type="NCBI Taxonomy" id="210409"/>
    <lineage>
        <taxon>Eukaryota</taxon>
        <taxon>Metazoa</taxon>
        <taxon>Ecdysozoa</taxon>
        <taxon>Arthropoda</taxon>
        <taxon>Crustacea</taxon>
        <taxon>Multicrustacea</taxon>
        <taxon>Malacostraca</taxon>
        <taxon>Eumalacostraca</taxon>
        <taxon>Eucarida</taxon>
        <taxon>Decapoda</taxon>
        <taxon>Pleocyemata</taxon>
        <taxon>Brachyura</taxon>
        <taxon>Eubrachyura</taxon>
        <taxon>Portunoidea</taxon>
        <taxon>Portunidae</taxon>
        <taxon>Portuninae</taxon>
        <taxon>Portunus</taxon>
    </lineage>
</organism>
<dbReference type="EMBL" id="VSRR010020458">
    <property type="protein sequence ID" value="MPC63141.1"/>
    <property type="molecule type" value="Genomic_DNA"/>
</dbReference>
<evidence type="ECO:0000313" key="2">
    <source>
        <dbReference type="Proteomes" id="UP000324222"/>
    </source>
</evidence>
<dbReference type="Proteomes" id="UP000324222">
    <property type="component" value="Unassembled WGS sequence"/>
</dbReference>
<gene>
    <name evidence="1" type="ORF">E2C01_057235</name>
</gene>
<name>A0A5B7GSF3_PORTR</name>
<comment type="caution">
    <text evidence="1">The sequence shown here is derived from an EMBL/GenBank/DDBJ whole genome shotgun (WGS) entry which is preliminary data.</text>
</comment>
<protein>
    <submittedName>
        <fullName evidence="1">Uncharacterized protein</fullName>
    </submittedName>
</protein>
<evidence type="ECO:0000313" key="1">
    <source>
        <dbReference type="EMBL" id="MPC63141.1"/>
    </source>
</evidence>